<comment type="caution">
    <text evidence="2">The sequence shown here is derived from an EMBL/GenBank/DDBJ whole genome shotgun (WGS) entry which is preliminary data.</text>
</comment>
<dbReference type="InterPro" id="IPR017771">
    <property type="entry name" value="Cyanamide_hydratase_HD"/>
</dbReference>
<reference evidence="2" key="1">
    <citation type="submission" date="2023-06" db="EMBL/GenBank/DDBJ databases">
        <title>Conoideocrella luteorostrata (Hypocreales: Clavicipitaceae), a potential biocontrol fungus for elongate hemlock scale in United States Christmas tree production areas.</title>
        <authorList>
            <person name="Barrett H."/>
            <person name="Lovett B."/>
            <person name="Macias A.M."/>
            <person name="Stajich J.E."/>
            <person name="Kasson M.T."/>
        </authorList>
    </citation>
    <scope>NUCLEOTIDE SEQUENCE</scope>
    <source>
        <strain evidence="2">ARSEF 14590</strain>
    </source>
</reference>
<feature type="domain" description="HD" evidence="1">
    <location>
        <begin position="63"/>
        <end position="174"/>
    </location>
</feature>
<proteinExistence type="predicted"/>
<dbReference type="NCBIfam" id="TIGR03401">
    <property type="entry name" value="cyanamide_fam"/>
    <property type="match status" value="1"/>
</dbReference>
<dbReference type="PROSITE" id="PS51831">
    <property type="entry name" value="HD"/>
    <property type="match status" value="1"/>
</dbReference>
<protein>
    <recommendedName>
        <fullName evidence="1">HD domain-containing protein</fullName>
    </recommendedName>
</protein>
<dbReference type="Proteomes" id="UP001251528">
    <property type="component" value="Unassembled WGS sequence"/>
</dbReference>
<evidence type="ECO:0000313" key="2">
    <source>
        <dbReference type="EMBL" id="KAK2606038.1"/>
    </source>
</evidence>
<dbReference type="InterPro" id="IPR003607">
    <property type="entry name" value="HD/PDEase_dom"/>
</dbReference>
<organism evidence="2 3">
    <name type="scientific">Conoideocrella luteorostrata</name>
    <dbReference type="NCBI Taxonomy" id="1105319"/>
    <lineage>
        <taxon>Eukaryota</taxon>
        <taxon>Fungi</taxon>
        <taxon>Dikarya</taxon>
        <taxon>Ascomycota</taxon>
        <taxon>Pezizomycotina</taxon>
        <taxon>Sordariomycetes</taxon>
        <taxon>Hypocreomycetidae</taxon>
        <taxon>Hypocreales</taxon>
        <taxon>Clavicipitaceae</taxon>
        <taxon>Conoideocrella</taxon>
    </lineage>
</organism>
<dbReference type="PANTHER" id="PTHR35569:SF1">
    <property type="entry name" value="CYANAMIDE HYDRATASE DDI2-RELATED"/>
    <property type="match status" value="1"/>
</dbReference>
<keyword evidence="3" id="KW-1185">Reference proteome</keyword>
<dbReference type="PANTHER" id="PTHR35569">
    <property type="entry name" value="CYANAMIDE HYDRATASE DDI2-RELATED"/>
    <property type="match status" value="1"/>
</dbReference>
<dbReference type="InterPro" id="IPR006674">
    <property type="entry name" value="HD_domain"/>
</dbReference>
<dbReference type="AlphaFoldDB" id="A0AAJ0CU03"/>
<dbReference type="FunFam" id="1.10.3210.10:FF:000038">
    <property type="entry name" value="Cyanamide hydratase, putative"/>
    <property type="match status" value="1"/>
</dbReference>
<dbReference type="Gene3D" id="1.10.3210.10">
    <property type="entry name" value="Hypothetical protein af1432"/>
    <property type="match status" value="1"/>
</dbReference>
<evidence type="ECO:0000259" key="1">
    <source>
        <dbReference type="PROSITE" id="PS51831"/>
    </source>
</evidence>
<accession>A0AAJ0CU03</accession>
<dbReference type="Pfam" id="PF01966">
    <property type="entry name" value="HD"/>
    <property type="match status" value="1"/>
</dbReference>
<evidence type="ECO:0000313" key="3">
    <source>
        <dbReference type="Proteomes" id="UP001251528"/>
    </source>
</evidence>
<dbReference type="CDD" id="cd00077">
    <property type="entry name" value="HDc"/>
    <property type="match status" value="1"/>
</dbReference>
<sequence length="244" mass="27491">MAQNDVIRNGWTPVPIDAGRLFNGKSFKNTPTALKVDGIEFPLHDPVVMKVRDYAKEKLPSKTYNHSMRVYYYASAIIKQQFPEVVDNFSPSTMAIACLLHDIGTTDENMAATRMSFEFYGGFKALQILKECGASQDQADAACEAIVRHQDLGTDGTITFLGQLLQLATIFDNVSDHPYMPDIKDLIHVETREDVIKAFPRTGWLGCFAMTVQKETGLKPWSHTTHIPDFAQKILDNKLMRPYE</sequence>
<dbReference type="SUPFAM" id="SSF109604">
    <property type="entry name" value="HD-domain/PDEase-like"/>
    <property type="match status" value="1"/>
</dbReference>
<name>A0AAJ0CU03_9HYPO</name>
<dbReference type="EMBL" id="JASWJB010000047">
    <property type="protein sequence ID" value="KAK2606038.1"/>
    <property type="molecule type" value="Genomic_DNA"/>
</dbReference>
<gene>
    <name evidence="2" type="ORF">QQS21_003556</name>
</gene>